<dbReference type="Gene3D" id="3.30.457.60">
    <property type="match status" value="1"/>
</dbReference>
<feature type="region of interest" description="Disordered" evidence="8">
    <location>
        <begin position="149"/>
        <end position="168"/>
    </location>
</feature>
<dbReference type="OMA" id="RDFYKQM"/>
<evidence type="ECO:0000256" key="5">
    <source>
        <dbReference type="ARBA" id="ARBA00023242"/>
    </source>
</evidence>
<keyword evidence="5" id="KW-0539">Nucleus</keyword>
<organism evidence="9 10">
    <name type="scientific">Papaver somniferum</name>
    <name type="common">Opium poppy</name>
    <dbReference type="NCBI Taxonomy" id="3469"/>
    <lineage>
        <taxon>Eukaryota</taxon>
        <taxon>Viridiplantae</taxon>
        <taxon>Streptophyta</taxon>
        <taxon>Embryophyta</taxon>
        <taxon>Tracheophyta</taxon>
        <taxon>Spermatophyta</taxon>
        <taxon>Magnoliopsida</taxon>
        <taxon>Ranunculales</taxon>
        <taxon>Papaveraceae</taxon>
        <taxon>Papaveroideae</taxon>
        <taxon>Papaver</taxon>
    </lineage>
</organism>
<dbReference type="Pfam" id="PF05557">
    <property type="entry name" value="MAD"/>
    <property type="match status" value="1"/>
</dbReference>
<dbReference type="Gene3D" id="6.10.250.90">
    <property type="match status" value="1"/>
</dbReference>
<evidence type="ECO:0000313" key="10">
    <source>
        <dbReference type="Proteomes" id="UP000316621"/>
    </source>
</evidence>
<dbReference type="GO" id="GO:0051301">
    <property type="term" value="P:cell division"/>
    <property type="evidence" value="ECO:0007669"/>
    <property type="project" value="UniProtKB-KW"/>
</dbReference>
<keyword evidence="4" id="KW-0498">Mitosis</keyword>
<feature type="compositionally biased region" description="Polar residues" evidence="8">
    <location>
        <begin position="156"/>
        <end position="168"/>
    </location>
</feature>
<feature type="region of interest" description="Disordered" evidence="8">
    <location>
        <begin position="1"/>
        <end position="43"/>
    </location>
</feature>
<proteinExistence type="inferred from homology"/>
<dbReference type="FunFam" id="3.30.457.60:FF:000004">
    <property type="entry name" value="Mitotic spindle checkpoint protein MAD1"/>
    <property type="match status" value="1"/>
</dbReference>
<dbReference type="InterPro" id="IPR008672">
    <property type="entry name" value="Mad1"/>
</dbReference>
<reference evidence="9 10" key="1">
    <citation type="journal article" date="2018" name="Science">
        <title>The opium poppy genome and morphinan production.</title>
        <authorList>
            <person name="Guo L."/>
            <person name="Winzer T."/>
            <person name="Yang X."/>
            <person name="Li Y."/>
            <person name="Ning Z."/>
            <person name="He Z."/>
            <person name="Teodor R."/>
            <person name="Lu Y."/>
            <person name="Bowser T.A."/>
            <person name="Graham I.A."/>
            <person name="Ye K."/>
        </authorList>
    </citation>
    <scope>NUCLEOTIDE SEQUENCE [LARGE SCALE GENOMIC DNA]</scope>
    <source>
        <strain evidence="10">cv. HN1</strain>
        <tissue evidence="9">Leaves</tissue>
    </source>
</reference>
<protein>
    <recommendedName>
        <fullName evidence="11">Spindle assembly checkpoint component MAD1</fullName>
    </recommendedName>
</protein>
<dbReference type="STRING" id="3469.A0A4Y7JT28"/>
<dbReference type="PANTHER" id="PTHR23168:SF0">
    <property type="entry name" value="MITOTIC SPINDLE ASSEMBLY CHECKPOINT PROTEIN MAD1"/>
    <property type="match status" value="1"/>
</dbReference>
<dbReference type="AlphaFoldDB" id="A0A4Y7JT28"/>
<evidence type="ECO:0000256" key="3">
    <source>
        <dbReference type="ARBA" id="ARBA00022618"/>
    </source>
</evidence>
<evidence type="ECO:0008006" key="11">
    <source>
        <dbReference type="Google" id="ProtNLM"/>
    </source>
</evidence>
<name>A0A4Y7JT28_PAPSO</name>
<sequence length="735" mass="83743">MITRTPAARKRRAKDLSNSPLVMYEDPPELPLSSYEPSSSSPSEQMLCTYQCRQMVKSEFLDNLGSAEKQVRDYKTKLESMNEVLSKTEAERKKFKDQFFYAEQELAAAKGREKALQEQLMKEVTDSQERIKKQIQSFSELEVKHQKEVSLRKNAESSAASAKDQASTLEQKLSLVSESMEREKTRLQRDLTELKKESKLSISRISADLDHMACKANNAEKESELLKTQLEDLHEQLNECMHQKGDLEKKLVDFSFQSQVGSPRQSDILVKHLQEELRNYQTEVQEARKLKSSHENSELLKEKLLEEKGRKDRAEAELLKLQEVLLDSKKLEDELMSWKSIDNDIPGISCAQDVLTKFAALQNVMEHEVKALLEYFSQHSGEVIMNMAKVGEVSASLKQMEVALEVAELGKQQTESEAALAKEKAGQAISEVKRLESMLHSVGEERDRLRSDALASKKQKHVEAETEPANGSLIQELEASLAIKELSIRELEKKLSEQKEVITRHSDEIVVLNERLHNEARRIKSLEREGDRLRSEISLLESKLGHGDYSASSTKVLRMVNTLGVDNEAKHTIEALRTELEKAKEKLQAVEELKGKSDTGTYIDSNISEKLAQLKAQIATLEKREERYKTVFAEKISVFRRACCSLFGYKILMDDHQRPNGIPVTRFTLQSIFAQGEDEKLDFEYESGNTNLLDNEYTSQHEVAQQVGIFIKKYNSIPAFTANLTIESFNKRTIC</sequence>
<keyword evidence="6" id="KW-0131">Cell cycle</keyword>
<evidence type="ECO:0000256" key="2">
    <source>
        <dbReference type="ARBA" id="ARBA00008029"/>
    </source>
</evidence>
<dbReference type="GO" id="GO:0007094">
    <property type="term" value="P:mitotic spindle assembly checkpoint signaling"/>
    <property type="evidence" value="ECO:0007669"/>
    <property type="project" value="InterPro"/>
</dbReference>
<evidence type="ECO:0000313" key="9">
    <source>
        <dbReference type="EMBL" id="RZC63867.1"/>
    </source>
</evidence>
<keyword evidence="3" id="KW-0132">Cell division</keyword>
<feature type="coiled-coil region" evidence="7">
    <location>
        <begin position="64"/>
        <end position="98"/>
    </location>
</feature>
<dbReference type="SUPFAM" id="SSF75704">
    <property type="entry name" value="Mitotic arrest deficient-like 1, Mad1"/>
    <property type="match status" value="1"/>
</dbReference>
<feature type="compositionally biased region" description="Low complexity" evidence="8">
    <location>
        <begin position="31"/>
        <end position="43"/>
    </location>
</feature>
<gene>
    <name evidence="9" type="ORF">C5167_025624</name>
</gene>
<dbReference type="Gene3D" id="1.20.5.170">
    <property type="match status" value="1"/>
</dbReference>
<accession>A0A4Y7JT28</accession>
<evidence type="ECO:0000256" key="1">
    <source>
        <dbReference type="ARBA" id="ARBA00004123"/>
    </source>
</evidence>
<evidence type="ECO:0000256" key="7">
    <source>
        <dbReference type="SAM" id="Coils"/>
    </source>
</evidence>
<dbReference type="GO" id="GO:0072686">
    <property type="term" value="C:mitotic spindle"/>
    <property type="evidence" value="ECO:0007669"/>
    <property type="project" value="TreeGrafter"/>
</dbReference>
<keyword evidence="7" id="KW-0175">Coiled coil</keyword>
<dbReference type="EMBL" id="CM010719">
    <property type="protein sequence ID" value="RZC63867.1"/>
    <property type="molecule type" value="Genomic_DNA"/>
</dbReference>
<dbReference type="Proteomes" id="UP000316621">
    <property type="component" value="Chromosome 5"/>
</dbReference>
<dbReference type="GO" id="GO:0000776">
    <property type="term" value="C:kinetochore"/>
    <property type="evidence" value="ECO:0007669"/>
    <property type="project" value="TreeGrafter"/>
</dbReference>
<evidence type="ECO:0000256" key="8">
    <source>
        <dbReference type="SAM" id="MobiDB-lite"/>
    </source>
</evidence>
<evidence type="ECO:0000256" key="4">
    <source>
        <dbReference type="ARBA" id="ARBA00022776"/>
    </source>
</evidence>
<dbReference type="GO" id="GO:0051315">
    <property type="term" value="P:attachment of mitotic spindle microtubules to kinetochore"/>
    <property type="evidence" value="ECO:0007669"/>
    <property type="project" value="TreeGrafter"/>
</dbReference>
<feature type="coiled-coil region" evidence="7">
    <location>
        <begin position="397"/>
        <end position="631"/>
    </location>
</feature>
<dbReference type="Gramene" id="RZC63867">
    <property type="protein sequence ID" value="RZC63867"/>
    <property type="gene ID" value="C5167_025624"/>
</dbReference>
<dbReference type="GO" id="GO:0005635">
    <property type="term" value="C:nuclear envelope"/>
    <property type="evidence" value="ECO:0007669"/>
    <property type="project" value="TreeGrafter"/>
</dbReference>
<comment type="subcellular location">
    <subcellularLocation>
        <location evidence="1">Nucleus</location>
    </subcellularLocation>
</comment>
<evidence type="ECO:0000256" key="6">
    <source>
        <dbReference type="ARBA" id="ARBA00023306"/>
    </source>
</evidence>
<dbReference type="PANTHER" id="PTHR23168">
    <property type="entry name" value="MITOTIC SPINDLE ASSEMBLY CHECKPOINT PROTEIN MAD1 MITOTIC ARREST DEFICIENT-LIKE PROTEIN 1"/>
    <property type="match status" value="1"/>
</dbReference>
<keyword evidence="10" id="KW-1185">Reference proteome</keyword>
<comment type="similarity">
    <text evidence="2">Belongs to the MAD1 family.</text>
</comment>